<evidence type="ECO:0000313" key="3">
    <source>
        <dbReference type="EMBL" id="SBT02552.1"/>
    </source>
</evidence>
<reference evidence="2" key="2">
    <citation type="submission" date="2016-05" db="EMBL/GenBank/DDBJ databases">
        <authorList>
            <person name="Lavstsen T."/>
            <person name="Jespersen J.S."/>
        </authorList>
    </citation>
    <scope>NUCLEOTIDE SEQUENCE [LARGE SCALE GENOMIC DNA]</scope>
</reference>
<dbReference type="EMBL" id="FLQV01003517">
    <property type="protein sequence ID" value="SBT02552.1"/>
    <property type="molecule type" value="Genomic_DNA"/>
</dbReference>
<evidence type="ECO:0000313" key="4">
    <source>
        <dbReference type="Proteomes" id="UP000078546"/>
    </source>
</evidence>
<organism evidence="2 5">
    <name type="scientific">Plasmodium ovale curtisi</name>
    <dbReference type="NCBI Taxonomy" id="864141"/>
    <lineage>
        <taxon>Eukaryota</taxon>
        <taxon>Sar</taxon>
        <taxon>Alveolata</taxon>
        <taxon>Apicomplexa</taxon>
        <taxon>Aconoidasida</taxon>
        <taxon>Haemosporida</taxon>
        <taxon>Plasmodiidae</taxon>
        <taxon>Plasmodium</taxon>
        <taxon>Plasmodium (Plasmodium)</taxon>
    </lineage>
</organism>
<evidence type="ECO:0000313" key="5">
    <source>
        <dbReference type="Proteomes" id="UP000078560"/>
    </source>
</evidence>
<proteinExistence type="predicted"/>
<dbReference type="Pfam" id="PF05795">
    <property type="entry name" value="Plasmodium_Vir"/>
    <property type="match status" value="1"/>
</dbReference>
<name>A0A1A8WKP2_PLAOA</name>
<dbReference type="Proteomes" id="UP000078546">
    <property type="component" value="Unassembled WGS sequence"/>
</dbReference>
<evidence type="ECO:0000313" key="2">
    <source>
        <dbReference type="EMBL" id="SBS93486.1"/>
    </source>
</evidence>
<reference evidence="4 5" key="1">
    <citation type="submission" date="2016-05" db="EMBL/GenBank/DDBJ databases">
        <authorList>
            <person name="Naeem Raeece"/>
        </authorList>
    </citation>
    <scope>NUCLEOTIDE SEQUENCE [LARGE SCALE GENOMIC DNA]</scope>
</reference>
<dbReference type="InterPro" id="IPR008780">
    <property type="entry name" value="Plasmodium_Vir"/>
</dbReference>
<protein>
    <submittedName>
        <fullName evidence="2">PIR Superfamily Protein</fullName>
    </submittedName>
</protein>
<gene>
    <name evidence="3" type="ORF">POVCU1_078210</name>
    <name evidence="2" type="ORF">POVCU2_0081450</name>
</gene>
<dbReference type="EMBL" id="FLQU01001546">
    <property type="protein sequence ID" value="SBS93486.1"/>
    <property type="molecule type" value="Genomic_DNA"/>
</dbReference>
<dbReference type="Proteomes" id="UP000078560">
    <property type="component" value="Unassembled WGS sequence"/>
</dbReference>
<keyword evidence="1" id="KW-0472">Membrane</keyword>
<feature type="transmembrane region" description="Helical" evidence="1">
    <location>
        <begin position="259"/>
        <end position="280"/>
    </location>
</feature>
<evidence type="ECO:0000256" key="1">
    <source>
        <dbReference type="SAM" id="Phobius"/>
    </source>
</evidence>
<dbReference type="AlphaFoldDB" id="A0A1A8WKP2"/>
<keyword evidence="1" id="KW-1133">Transmembrane helix</keyword>
<accession>A0A1A8WKP2</accession>
<keyword evidence="1" id="KW-0812">Transmembrane</keyword>
<sequence>MNEANEKDYYGIIAKFPGYIPAIDGYINTFNFIDDTCKEIIRENFRNNNQYIKACLGVFKYSYYLSQDSHFTQDKDVQCRCLNYWLKGQIKHITDNEYNTSNFYLILKSKYPNNLYKIDTCENEIKDINVILFQNIQKLYNLYDNLNQYISNSIYDDKRHCVNANKCVELYESLVIQCNPKIDSAICGELKNFKNHYNEQMRSDSICTEVKKILSYPEINEVLEEGQRERESQVSSYEQEVSVDLNLGGTTSSGLSPTAFNVIVFVVVSLVVSKILFILYKFTTFRSHTNNPLQRMKNMWRNINSEKNEFPLFEQESEKTNVAERRYSIAYNSS</sequence>